<dbReference type="PROSITE" id="PS50280">
    <property type="entry name" value="SET"/>
    <property type="match status" value="1"/>
</dbReference>
<dbReference type="InterPro" id="IPR013083">
    <property type="entry name" value="Znf_RING/FYVE/PHD"/>
</dbReference>
<dbReference type="GO" id="GO:0006325">
    <property type="term" value="P:chromatin organization"/>
    <property type="evidence" value="ECO:0007669"/>
    <property type="project" value="UniProtKB-KW"/>
</dbReference>
<feature type="domain" description="PHD-type" evidence="7">
    <location>
        <begin position="1158"/>
        <end position="1208"/>
    </location>
</feature>
<dbReference type="Pfam" id="PF00628">
    <property type="entry name" value="PHD"/>
    <property type="match status" value="1"/>
</dbReference>
<feature type="region of interest" description="Disordered" evidence="6">
    <location>
        <begin position="556"/>
        <end position="608"/>
    </location>
</feature>
<keyword evidence="3" id="KW-0862">Zinc</keyword>
<dbReference type="SMART" id="SM00249">
    <property type="entry name" value="PHD"/>
    <property type="match status" value="1"/>
</dbReference>
<dbReference type="Gene3D" id="3.30.890.10">
    <property type="entry name" value="Methyl-cpg-binding Protein 2, Chain A"/>
    <property type="match status" value="1"/>
</dbReference>
<dbReference type="Pfam" id="PF00856">
    <property type="entry name" value="SET"/>
    <property type="match status" value="1"/>
</dbReference>
<dbReference type="SUPFAM" id="SSF57903">
    <property type="entry name" value="FYVE/PHD zinc finger"/>
    <property type="match status" value="1"/>
</dbReference>
<feature type="region of interest" description="Disordered" evidence="6">
    <location>
        <begin position="92"/>
        <end position="112"/>
    </location>
</feature>
<evidence type="ECO:0000256" key="2">
    <source>
        <dbReference type="ARBA" id="ARBA00022771"/>
    </source>
</evidence>
<dbReference type="PROSITE" id="PS01358">
    <property type="entry name" value="ZF_RANBP2_1"/>
    <property type="match status" value="2"/>
</dbReference>
<dbReference type="InterPro" id="IPR019787">
    <property type="entry name" value="Znf_PHD-finger"/>
</dbReference>
<feature type="region of interest" description="Disordered" evidence="6">
    <location>
        <begin position="281"/>
        <end position="307"/>
    </location>
</feature>
<gene>
    <name evidence="9" type="ORF">ACHAW5_004385</name>
</gene>
<dbReference type="InterPro" id="IPR053114">
    <property type="entry name" value="ATXR5/ATXR6"/>
</dbReference>
<dbReference type="InterPro" id="IPR001965">
    <property type="entry name" value="Znf_PHD"/>
</dbReference>
<dbReference type="Gene3D" id="6.10.140.530">
    <property type="match status" value="1"/>
</dbReference>
<dbReference type="InterPro" id="IPR001214">
    <property type="entry name" value="SET_dom"/>
</dbReference>
<dbReference type="PANTHER" id="PTHR48442">
    <property type="entry name" value="SET DOMAIN-CONTAINING PROTEIN"/>
    <property type="match status" value="1"/>
</dbReference>
<dbReference type="PANTHER" id="PTHR48442:SF1">
    <property type="entry name" value="SET DOMAIN-CONTAINING PROTEIN"/>
    <property type="match status" value="1"/>
</dbReference>
<feature type="region of interest" description="Disordered" evidence="6">
    <location>
        <begin position="177"/>
        <end position="196"/>
    </location>
</feature>
<keyword evidence="4" id="KW-0156">Chromatin regulator</keyword>
<dbReference type="InterPro" id="IPR019786">
    <property type="entry name" value="Zinc_finger_PHD-type_CS"/>
</dbReference>
<keyword evidence="2 5" id="KW-0863">Zinc-finger</keyword>
<protein>
    <submittedName>
        <fullName evidence="9">Uncharacterized protein</fullName>
    </submittedName>
</protein>
<accession>A0ABD3QIY9</accession>
<dbReference type="InterPro" id="IPR001876">
    <property type="entry name" value="Znf_RanBP2"/>
</dbReference>
<name>A0ABD3QIY9_9STRA</name>
<dbReference type="SMART" id="SM00317">
    <property type="entry name" value="SET"/>
    <property type="match status" value="1"/>
</dbReference>
<dbReference type="Proteomes" id="UP001530315">
    <property type="component" value="Unassembled WGS sequence"/>
</dbReference>
<dbReference type="CDD" id="cd20401">
    <property type="entry name" value="Tudor_AtPTM-like"/>
    <property type="match status" value="1"/>
</dbReference>
<dbReference type="EMBL" id="JALLAZ020000235">
    <property type="protein sequence ID" value="KAL3799873.1"/>
    <property type="molecule type" value="Genomic_DNA"/>
</dbReference>
<dbReference type="Gene3D" id="2.170.270.10">
    <property type="entry name" value="SET domain"/>
    <property type="match status" value="1"/>
</dbReference>
<feature type="domain" description="SET" evidence="8">
    <location>
        <begin position="1373"/>
        <end position="1495"/>
    </location>
</feature>
<comment type="caution">
    <text evidence="9">The sequence shown here is derived from an EMBL/GenBank/DDBJ whole genome shotgun (WGS) entry which is preliminary data.</text>
</comment>
<feature type="region of interest" description="Disordered" evidence="6">
    <location>
        <begin position="1"/>
        <end position="24"/>
    </location>
</feature>
<evidence type="ECO:0000256" key="6">
    <source>
        <dbReference type="SAM" id="MobiDB-lite"/>
    </source>
</evidence>
<evidence type="ECO:0000259" key="8">
    <source>
        <dbReference type="PROSITE" id="PS50280"/>
    </source>
</evidence>
<dbReference type="Gene3D" id="3.30.40.10">
    <property type="entry name" value="Zinc/RING finger domain, C3HC4 (zinc finger)"/>
    <property type="match status" value="1"/>
</dbReference>
<dbReference type="PROSITE" id="PS50016">
    <property type="entry name" value="ZF_PHD_2"/>
    <property type="match status" value="1"/>
</dbReference>
<evidence type="ECO:0000256" key="4">
    <source>
        <dbReference type="ARBA" id="ARBA00022853"/>
    </source>
</evidence>
<organism evidence="9 10">
    <name type="scientific">Stephanodiscus triporus</name>
    <dbReference type="NCBI Taxonomy" id="2934178"/>
    <lineage>
        <taxon>Eukaryota</taxon>
        <taxon>Sar</taxon>
        <taxon>Stramenopiles</taxon>
        <taxon>Ochrophyta</taxon>
        <taxon>Bacillariophyta</taxon>
        <taxon>Coscinodiscophyceae</taxon>
        <taxon>Thalassiosirophycidae</taxon>
        <taxon>Stephanodiscales</taxon>
        <taxon>Stephanodiscaceae</taxon>
        <taxon>Stephanodiscus</taxon>
    </lineage>
</organism>
<evidence type="ECO:0000256" key="3">
    <source>
        <dbReference type="ARBA" id="ARBA00022833"/>
    </source>
</evidence>
<feature type="compositionally biased region" description="Polar residues" evidence="6">
    <location>
        <begin position="96"/>
        <end position="110"/>
    </location>
</feature>
<dbReference type="InterPro" id="IPR046341">
    <property type="entry name" value="SET_dom_sf"/>
</dbReference>
<dbReference type="InterPro" id="IPR047365">
    <property type="entry name" value="Tudor_AtPTM-like"/>
</dbReference>
<proteinExistence type="predicted"/>
<feature type="compositionally biased region" description="Basic residues" evidence="6">
    <location>
        <begin position="294"/>
        <end position="307"/>
    </location>
</feature>
<feature type="compositionally biased region" description="Basic and acidic residues" evidence="6">
    <location>
        <begin position="565"/>
        <end position="601"/>
    </location>
</feature>
<reference evidence="9 10" key="1">
    <citation type="submission" date="2024-10" db="EMBL/GenBank/DDBJ databases">
        <title>Updated reference genomes for cyclostephanoid diatoms.</title>
        <authorList>
            <person name="Roberts W.R."/>
            <person name="Alverson A.J."/>
        </authorList>
    </citation>
    <scope>NUCLEOTIDE SEQUENCE [LARGE SCALE GENOMIC DNA]</scope>
    <source>
        <strain evidence="9 10">AJA276-08</strain>
    </source>
</reference>
<sequence>MGVTKGGQTRKDKPQPAAGLPPGWVTRCRPRFVNTSGNKGQMRKYWYSPILNLQFKSLPSAQRFLHYLKRAKGDEGIAIAALRQDNLDSKAEMGPSGSTVVATNSSQSKKPSPIVNVGDIGYKFRKEFDSGWYSGTVVEIRQHAKGGKDRRCVYEDGDCEDLSLIELQTLAILDPNVTKKKPRSSSNEATKPLESNDARRLPIHRKWKERFLELKEYKKIYGHTCVHDSYDIKLFHWVTSQRAYHARFLDGKRKAYISQEKIDLLKSIGFNFSSKHERGVESEAMTVPKERTSKRPQSHFRKSKRTVRPPQKVDEIYSYDHMKNLYQRNNSHLDDSWTSLRHSKKARVDQSTPERHILSVLEHDIPVDKAAASTLNLESPGNVRPDGNRSDNSCGDDKEWLEKVAASLGADTSTLRQKRLVPSTAPIKSDAASTCSTISCRSDNKAGSDMMKQPPKHVLISQMPSASQESVSNILLSKYSVGSRHGTFVIHKNDKRGRVGEVILEHGDNWVEVAIGGTLKKYHITHLVVVPSKHSKAACPLNFGIACNTSVMSSPRKKSLAKSSPSERKIPSIEKKTLSKKETPLPKKETASPNKKPDKPNGKVSLPSEKNSSAFSVDHLFCWFCDICDASNNVGASECQKCNARKTDKSKRSVLLGIAEHAVLNEAKTVEEAMKCISYSERASIPKRLIAYLLETRSLGASNAGFNFVPRPIVETYFYWICGYCTTQNSYKKTTCSACLQGKSLADRSPLMKIAEDAAMQSQNSDHALLLVPSHERLVIPKAVMNVLVTCVFIIKSRNGNQRRCRKAKKDGFDYCEAHCDPLLLSQSRLDKKHSGSSSQLSTGAEPLSNDNGPTFCGTLSAINEVMPSILSTIQPYQVNKLRWTIKSIEDSVLCGESTAFPLGMTFRKFFTNYGFHDGRIIKVVRKIWADDERGKNRPVLVYRCMYNDNDEEDFLHHEIVSLSQLYDKRNISPEAPPYEQIPPGVMFEMRSGHTIEIIGHKTPPGCNKDEGGIVIVKFCNSSKSIEFDLEELQKAVLRKVGGTSTPTKNASQPSFPDESKETANKLLELGAAPVLEWPMRCQNKVDGESGDVEERFEICKGFSLHQKRYHASSDHHVAQIPTSSNVNNRSDVRPGVSIGMWDPASCYDHLLWDPYASTVCEVCGVNKDDNLVVICDACHRGFHTYCLRPVMVNIPRGDWWCSACSGRSNVQLSYAEFKSNMSSDTHESFRFLGLPFSSPAEFFRIHSDAINLFSLNSQAAIKQHAVSRQVTSKQVVFDVMNVKFIRSPEKNDWRLPTPMLSEEDYRSSILSMVAAMKFCGMESNLMELAYTGDVKEEMNDPSLEVDGITPMSKRNLEIFRAFLHNLKLGVLPPVEIFHDENFGFSVKALGFMRQYTLIGEYLGEVVTMEQSGQSSSDSLMVLLNTGNPKTSLIIDPTRAGNIARFLSGINNRSLVSRRKRNVRTRRFVMDGKMHVCLFTCRPVEAGEILNYDYNAGNEGKDIGQWTKTGFYDTSNFF</sequence>
<dbReference type="SUPFAM" id="SSF82199">
    <property type="entry name" value="SET domain"/>
    <property type="match status" value="1"/>
</dbReference>
<evidence type="ECO:0000259" key="7">
    <source>
        <dbReference type="PROSITE" id="PS50016"/>
    </source>
</evidence>
<keyword evidence="1" id="KW-0479">Metal-binding</keyword>
<evidence type="ECO:0000313" key="9">
    <source>
        <dbReference type="EMBL" id="KAL3799873.1"/>
    </source>
</evidence>
<dbReference type="GO" id="GO:0008270">
    <property type="term" value="F:zinc ion binding"/>
    <property type="evidence" value="ECO:0007669"/>
    <property type="project" value="UniProtKB-KW"/>
</dbReference>
<evidence type="ECO:0000313" key="10">
    <source>
        <dbReference type="Proteomes" id="UP001530315"/>
    </source>
</evidence>
<dbReference type="InterPro" id="IPR005114">
    <property type="entry name" value="Helicase_assoc"/>
</dbReference>
<dbReference type="InterPro" id="IPR011011">
    <property type="entry name" value="Znf_FYVE_PHD"/>
</dbReference>
<dbReference type="Pfam" id="PF03457">
    <property type="entry name" value="HA"/>
    <property type="match status" value="1"/>
</dbReference>
<keyword evidence="10" id="KW-1185">Reference proteome</keyword>
<evidence type="ECO:0000256" key="5">
    <source>
        <dbReference type="PROSITE-ProRule" id="PRU00146"/>
    </source>
</evidence>
<dbReference type="PROSITE" id="PS01359">
    <property type="entry name" value="ZF_PHD_1"/>
    <property type="match status" value="1"/>
</dbReference>
<dbReference type="Pfam" id="PF21743">
    <property type="entry name" value="PTM_DIR17_Tudor"/>
    <property type="match status" value="1"/>
</dbReference>
<evidence type="ECO:0000256" key="1">
    <source>
        <dbReference type="ARBA" id="ARBA00022723"/>
    </source>
</evidence>